<reference evidence="1 2" key="1">
    <citation type="submission" date="2016-10" db="EMBL/GenBank/DDBJ databases">
        <authorList>
            <person name="de Groot N.N."/>
        </authorList>
    </citation>
    <scope>NUCLEOTIDE SEQUENCE [LARGE SCALE GENOMIC DNA]</scope>
    <source>
        <strain evidence="1 2">DSM 12272</strain>
    </source>
</reference>
<organism evidence="1 2">
    <name type="scientific">Clostridium gasigenes</name>
    <dbReference type="NCBI Taxonomy" id="94869"/>
    <lineage>
        <taxon>Bacteria</taxon>
        <taxon>Bacillati</taxon>
        <taxon>Bacillota</taxon>
        <taxon>Clostridia</taxon>
        <taxon>Eubacteriales</taxon>
        <taxon>Clostridiaceae</taxon>
        <taxon>Clostridium</taxon>
    </lineage>
</organism>
<gene>
    <name evidence="1" type="ORF">SAMN04488529_104132</name>
</gene>
<dbReference type="AlphaFoldDB" id="A0A1H0S2J5"/>
<evidence type="ECO:0000313" key="2">
    <source>
        <dbReference type="Proteomes" id="UP000198597"/>
    </source>
</evidence>
<evidence type="ECO:0000313" key="1">
    <source>
        <dbReference type="EMBL" id="SDP35953.1"/>
    </source>
</evidence>
<proteinExistence type="predicted"/>
<dbReference type="RefSeq" id="WP_089968642.1">
    <property type="nucleotide sequence ID" value="NZ_FNJM01000004.1"/>
</dbReference>
<dbReference type="Proteomes" id="UP000198597">
    <property type="component" value="Unassembled WGS sequence"/>
</dbReference>
<accession>A0A1H0S2J5</accession>
<keyword evidence="2" id="KW-1185">Reference proteome</keyword>
<name>A0A1H0S2J5_9CLOT</name>
<sequence>MLDLIKETKKYQIYEREGFLIKIPKVYDGYCYANNSYSDFNQFSTLVIESKENGKKSSQRYYQADNEIIERLDNDIDLLNEGNIRDLHFKRAFLSILYDNNQRYNFINNNNEVVEGIFLGKNSFNNDFYIKVDNEKCIINNYKSEV</sequence>
<dbReference type="EMBL" id="FNJM01000004">
    <property type="protein sequence ID" value="SDP35953.1"/>
    <property type="molecule type" value="Genomic_DNA"/>
</dbReference>
<dbReference type="STRING" id="94869.SAMN04488529_104132"/>
<protein>
    <submittedName>
        <fullName evidence="1">Uncharacterized protein</fullName>
    </submittedName>
</protein>